<dbReference type="EMBL" id="JADJZA010000001">
    <property type="protein sequence ID" value="MBK9295415.1"/>
    <property type="molecule type" value="Genomic_DNA"/>
</dbReference>
<protein>
    <submittedName>
        <fullName evidence="11">Cellulase family glycosylhydrolase</fullName>
    </submittedName>
</protein>
<sequence length="510" mass="54079">MSALRQTRAALALLAVAVVVVACSSESSKGSAARTAGTTPSGSPVATAPSTTLKPVELCPSSEELFCARSPHAFVQTGAHGDEVSPLALAPGAAPTAETPVALSGVNLKQGPYRRGGEWTSELLDTELSAMAAEGAPAFSVVRVALDWPRFQYEDADGAIKIDPDGLDALDRMIDDAAAADIHVILDVIHVRAPDGPCDADERLSGAKWDVPAWAWQRVTGQPQDADCKARPRELGELMDEVLVLPETTEFLRTILERYNASTARGRNVVAIEPVSEAESSGGSAISRSQNLIDSVYAKWLAAEGEASLRRANPTKILILSPNKGDTSLFGVDLTPISQPNVVWSHHDYTIAVTGGSEAGAGYSNEGWASADVQDHSYQARPGRPAYDPEQVPFDQRLTERRDYLAQMQGWAAAGALPIFVGEYGTYNTCAPQGDLEATTAYAQHSQEIFDGAEVGGAPAPVSRTWWQLSVGGRFGGDFALLTVDGLSCPDTDAAGWMPYAVDLTDGRTR</sequence>
<evidence type="ECO:0000259" key="10">
    <source>
        <dbReference type="Pfam" id="PF00150"/>
    </source>
</evidence>
<dbReference type="Gene3D" id="3.20.20.80">
    <property type="entry name" value="Glycosidases"/>
    <property type="match status" value="1"/>
</dbReference>
<accession>A0A936N879</accession>
<feature type="region of interest" description="Disordered" evidence="8">
    <location>
        <begin position="29"/>
        <end position="51"/>
    </location>
</feature>
<dbReference type="PANTHER" id="PTHR31297:SF41">
    <property type="entry name" value="ENDOGLUCANASE, PUTATIVE (AFU_ORTHOLOGUE AFUA_5G01830)-RELATED"/>
    <property type="match status" value="1"/>
</dbReference>
<dbReference type="GO" id="GO:0005576">
    <property type="term" value="C:extracellular region"/>
    <property type="evidence" value="ECO:0007669"/>
    <property type="project" value="TreeGrafter"/>
</dbReference>
<dbReference type="PROSITE" id="PS51257">
    <property type="entry name" value="PROKAR_LIPOPROTEIN"/>
    <property type="match status" value="1"/>
</dbReference>
<dbReference type="Proteomes" id="UP000727993">
    <property type="component" value="Unassembled WGS sequence"/>
</dbReference>
<dbReference type="InterPro" id="IPR001547">
    <property type="entry name" value="Glyco_hydro_5"/>
</dbReference>
<feature type="signal peptide" evidence="9">
    <location>
        <begin position="1"/>
        <end position="22"/>
    </location>
</feature>
<comment type="caution">
    <text evidence="11">The sequence shown here is derived from an EMBL/GenBank/DDBJ whole genome shotgun (WGS) entry which is preliminary data.</text>
</comment>
<feature type="domain" description="Glycoside hydrolase family 5" evidence="10">
    <location>
        <begin position="100"/>
        <end position="437"/>
    </location>
</feature>
<name>A0A936N879_9ACTN</name>
<keyword evidence="5 7" id="KW-0326">Glycosidase</keyword>
<evidence type="ECO:0000256" key="8">
    <source>
        <dbReference type="SAM" id="MobiDB-lite"/>
    </source>
</evidence>
<keyword evidence="9" id="KW-0732">Signal</keyword>
<dbReference type="Pfam" id="PF00150">
    <property type="entry name" value="Cellulase"/>
    <property type="match status" value="1"/>
</dbReference>
<dbReference type="SUPFAM" id="SSF51445">
    <property type="entry name" value="(Trans)glycosidases"/>
    <property type="match status" value="1"/>
</dbReference>
<feature type="chain" id="PRO_5039688214" evidence="9">
    <location>
        <begin position="23"/>
        <end position="510"/>
    </location>
</feature>
<evidence type="ECO:0000313" key="11">
    <source>
        <dbReference type="EMBL" id="MBK9295415.1"/>
    </source>
</evidence>
<gene>
    <name evidence="11" type="ORF">IPN02_00760</name>
</gene>
<dbReference type="PANTHER" id="PTHR31297">
    <property type="entry name" value="GLUCAN ENDO-1,6-BETA-GLUCOSIDASE B"/>
    <property type="match status" value="1"/>
</dbReference>
<dbReference type="GO" id="GO:0030245">
    <property type="term" value="P:cellulose catabolic process"/>
    <property type="evidence" value="ECO:0007669"/>
    <property type="project" value="UniProtKB-KW"/>
</dbReference>
<evidence type="ECO:0000256" key="5">
    <source>
        <dbReference type="ARBA" id="ARBA00023295"/>
    </source>
</evidence>
<dbReference type="GO" id="GO:0008422">
    <property type="term" value="F:beta-glucosidase activity"/>
    <property type="evidence" value="ECO:0007669"/>
    <property type="project" value="TreeGrafter"/>
</dbReference>
<evidence type="ECO:0000256" key="7">
    <source>
        <dbReference type="RuleBase" id="RU361153"/>
    </source>
</evidence>
<evidence type="ECO:0000256" key="2">
    <source>
        <dbReference type="ARBA" id="ARBA00022801"/>
    </source>
</evidence>
<keyword evidence="2 7" id="KW-0378">Hydrolase</keyword>
<keyword evidence="3" id="KW-0136">Cellulose degradation</keyword>
<evidence type="ECO:0000256" key="6">
    <source>
        <dbReference type="ARBA" id="ARBA00023326"/>
    </source>
</evidence>
<comment type="similarity">
    <text evidence="1 7">Belongs to the glycosyl hydrolase 5 (cellulase A) family.</text>
</comment>
<keyword evidence="6" id="KW-0624">Polysaccharide degradation</keyword>
<organism evidence="11 12">
    <name type="scientific">Candidatus Neomicrothrix subdominans</name>
    <dbReference type="NCBI Taxonomy" id="2954438"/>
    <lineage>
        <taxon>Bacteria</taxon>
        <taxon>Bacillati</taxon>
        <taxon>Actinomycetota</taxon>
        <taxon>Acidimicrobiia</taxon>
        <taxon>Acidimicrobiales</taxon>
        <taxon>Microthrixaceae</taxon>
        <taxon>Candidatus Neomicrothrix</taxon>
    </lineage>
</organism>
<proteinExistence type="inferred from homology"/>
<evidence type="ECO:0000256" key="3">
    <source>
        <dbReference type="ARBA" id="ARBA00023001"/>
    </source>
</evidence>
<dbReference type="InterPro" id="IPR050386">
    <property type="entry name" value="Glycosyl_hydrolase_5"/>
</dbReference>
<dbReference type="GO" id="GO:0009986">
    <property type="term" value="C:cell surface"/>
    <property type="evidence" value="ECO:0007669"/>
    <property type="project" value="TreeGrafter"/>
</dbReference>
<keyword evidence="4" id="KW-0119">Carbohydrate metabolism</keyword>
<reference evidence="11 12" key="1">
    <citation type="submission" date="2020-10" db="EMBL/GenBank/DDBJ databases">
        <title>Connecting structure to function with the recovery of over 1000 high-quality activated sludge metagenome-assembled genomes encoding full-length rRNA genes using long-read sequencing.</title>
        <authorList>
            <person name="Singleton C.M."/>
            <person name="Petriglieri F."/>
            <person name="Kristensen J.M."/>
            <person name="Kirkegaard R.H."/>
            <person name="Michaelsen T.Y."/>
            <person name="Andersen M.H."/>
            <person name="Karst S.M."/>
            <person name="Dueholm M.S."/>
            <person name="Nielsen P.H."/>
            <person name="Albertsen M."/>
        </authorList>
    </citation>
    <scope>NUCLEOTIDE SEQUENCE [LARGE SCALE GENOMIC DNA]</scope>
    <source>
        <strain evidence="11">Lyne_18-Q3-R50-59_MAXAC.006</strain>
    </source>
</reference>
<evidence type="ECO:0000256" key="9">
    <source>
        <dbReference type="SAM" id="SignalP"/>
    </source>
</evidence>
<evidence type="ECO:0000256" key="4">
    <source>
        <dbReference type="ARBA" id="ARBA00023277"/>
    </source>
</evidence>
<evidence type="ECO:0000256" key="1">
    <source>
        <dbReference type="ARBA" id="ARBA00005641"/>
    </source>
</evidence>
<dbReference type="AlphaFoldDB" id="A0A936N879"/>
<dbReference type="InterPro" id="IPR017853">
    <property type="entry name" value="GH"/>
</dbReference>
<evidence type="ECO:0000313" key="12">
    <source>
        <dbReference type="Proteomes" id="UP000727993"/>
    </source>
</evidence>